<evidence type="ECO:0000259" key="16">
    <source>
        <dbReference type="Pfam" id="PF02875"/>
    </source>
</evidence>
<keyword evidence="7 14" id="KW-0547">Nucleotide-binding</keyword>
<evidence type="ECO:0000256" key="7">
    <source>
        <dbReference type="ARBA" id="ARBA00022741"/>
    </source>
</evidence>
<comment type="similarity">
    <text evidence="14">Belongs to the MurCDEF family.</text>
</comment>
<dbReference type="Pfam" id="PF02875">
    <property type="entry name" value="Mur_ligase_C"/>
    <property type="match status" value="1"/>
</dbReference>
<evidence type="ECO:0000256" key="4">
    <source>
        <dbReference type="ARBA" id="ARBA00022490"/>
    </source>
</evidence>
<dbReference type="Gene3D" id="3.90.190.20">
    <property type="entry name" value="Mur ligase, C-terminal domain"/>
    <property type="match status" value="1"/>
</dbReference>
<keyword evidence="19" id="KW-1185">Reference proteome</keyword>
<evidence type="ECO:0000259" key="17">
    <source>
        <dbReference type="Pfam" id="PF08245"/>
    </source>
</evidence>
<dbReference type="InterPro" id="IPR050061">
    <property type="entry name" value="MurCDEF_pg_biosynth"/>
</dbReference>
<dbReference type="EC" id="6.3.2.8" evidence="3 14"/>
<proteinExistence type="inferred from homology"/>
<comment type="function">
    <text evidence="14">Cell wall formation.</text>
</comment>
<dbReference type="GO" id="GO:0005737">
    <property type="term" value="C:cytoplasm"/>
    <property type="evidence" value="ECO:0007669"/>
    <property type="project" value="UniProtKB-SubCell"/>
</dbReference>
<evidence type="ECO:0000256" key="13">
    <source>
        <dbReference type="ARBA" id="ARBA00047833"/>
    </source>
</evidence>
<dbReference type="InterPro" id="IPR000713">
    <property type="entry name" value="Mur_ligase_N"/>
</dbReference>
<evidence type="ECO:0000256" key="8">
    <source>
        <dbReference type="ARBA" id="ARBA00022840"/>
    </source>
</evidence>
<dbReference type="PANTHER" id="PTHR43445">
    <property type="entry name" value="UDP-N-ACETYLMURAMATE--L-ALANINE LIGASE-RELATED"/>
    <property type="match status" value="1"/>
</dbReference>
<dbReference type="Gene3D" id="3.40.1190.10">
    <property type="entry name" value="Mur-like, catalytic domain"/>
    <property type="match status" value="1"/>
</dbReference>
<feature type="binding site" evidence="14">
    <location>
        <begin position="122"/>
        <end position="128"/>
    </location>
    <ligand>
        <name>ATP</name>
        <dbReference type="ChEBI" id="CHEBI:30616"/>
    </ligand>
</feature>
<keyword evidence="5 14" id="KW-0436">Ligase</keyword>
<dbReference type="STRING" id="1005945.SAMN05216561_1275"/>
<dbReference type="OrthoDB" id="9804126at2"/>
<dbReference type="GO" id="GO:0071555">
    <property type="term" value="P:cell wall organization"/>
    <property type="evidence" value="ECO:0007669"/>
    <property type="project" value="UniProtKB-KW"/>
</dbReference>
<dbReference type="InterPro" id="IPR036565">
    <property type="entry name" value="Mur-like_cat_sf"/>
</dbReference>
<dbReference type="EMBL" id="FOQG01000027">
    <property type="protein sequence ID" value="SFJ36092.1"/>
    <property type="molecule type" value="Genomic_DNA"/>
</dbReference>
<feature type="domain" description="Mur ligase C-terminal" evidence="16">
    <location>
        <begin position="324"/>
        <end position="454"/>
    </location>
</feature>
<evidence type="ECO:0000256" key="3">
    <source>
        <dbReference type="ARBA" id="ARBA00012211"/>
    </source>
</evidence>
<dbReference type="HAMAP" id="MF_00046">
    <property type="entry name" value="MurC"/>
    <property type="match status" value="1"/>
</dbReference>
<dbReference type="SUPFAM" id="SSF53623">
    <property type="entry name" value="MurD-like peptide ligases, catalytic domain"/>
    <property type="match status" value="1"/>
</dbReference>
<organism evidence="18 19">
    <name type="scientific">Nocardioides psychrotolerans</name>
    <dbReference type="NCBI Taxonomy" id="1005945"/>
    <lineage>
        <taxon>Bacteria</taxon>
        <taxon>Bacillati</taxon>
        <taxon>Actinomycetota</taxon>
        <taxon>Actinomycetes</taxon>
        <taxon>Propionibacteriales</taxon>
        <taxon>Nocardioidaceae</taxon>
        <taxon>Nocardioides</taxon>
    </lineage>
</organism>
<keyword evidence="11 14" id="KW-0131">Cell cycle</keyword>
<dbReference type="GO" id="GO:0009252">
    <property type="term" value="P:peptidoglycan biosynthetic process"/>
    <property type="evidence" value="ECO:0007669"/>
    <property type="project" value="UniProtKB-UniRule"/>
</dbReference>
<dbReference type="SUPFAM" id="SSF51984">
    <property type="entry name" value="MurCD N-terminal domain"/>
    <property type="match status" value="1"/>
</dbReference>
<dbReference type="InterPro" id="IPR036615">
    <property type="entry name" value="Mur_ligase_C_dom_sf"/>
</dbReference>
<evidence type="ECO:0000256" key="10">
    <source>
        <dbReference type="ARBA" id="ARBA00022984"/>
    </source>
</evidence>
<dbReference type="Pfam" id="PF08245">
    <property type="entry name" value="Mur_ligase_M"/>
    <property type="match status" value="1"/>
</dbReference>
<evidence type="ECO:0000256" key="12">
    <source>
        <dbReference type="ARBA" id="ARBA00023316"/>
    </source>
</evidence>
<evidence type="ECO:0000256" key="11">
    <source>
        <dbReference type="ARBA" id="ARBA00023306"/>
    </source>
</evidence>
<evidence type="ECO:0000256" key="9">
    <source>
        <dbReference type="ARBA" id="ARBA00022960"/>
    </source>
</evidence>
<feature type="domain" description="Mur ligase central" evidence="17">
    <location>
        <begin position="120"/>
        <end position="301"/>
    </location>
</feature>
<dbReference type="Proteomes" id="UP000198649">
    <property type="component" value="Unassembled WGS sequence"/>
</dbReference>
<keyword evidence="8 14" id="KW-0067">ATP-binding</keyword>
<gene>
    <name evidence="14" type="primary">murC</name>
    <name evidence="18" type="ORF">SAMN05216561_1275</name>
</gene>
<evidence type="ECO:0000259" key="15">
    <source>
        <dbReference type="Pfam" id="PF01225"/>
    </source>
</evidence>
<keyword evidence="9 14" id="KW-0133">Cell shape</keyword>
<dbReference type="GO" id="GO:0008360">
    <property type="term" value="P:regulation of cell shape"/>
    <property type="evidence" value="ECO:0007669"/>
    <property type="project" value="UniProtKB-KW"/>
</dbReference>
<accession>A0A1I3QRP5</accession>
<keyword evidence="12 14" id="KW-0961">Cell wall biogenesis/degradation</keyword>
<dbReference type="InterPro" id="IPR005758">
    <property type="entry name" value="UDP-N-AcMur_Ala_ligase_MurC"/>
</dbReference>
<evidence type="ECO:0000256" key="6">
    <source>
        <dbReference type="ARBA" id="ARBA00022618"/>
    </source>
</evidence>
<sequence length="472" mass="48678">MRVPIPAVITPAEHLGRVHFVGIGGAGLSGIARIMLARGISVSGSDGTDSPTLEALRTLGARVDLGHDAAHVFGVDTVVVSTAIHEDNPEYVEAVRQGLIVLPRSAALASVMAGRRVLAVAGTHGKTTTTSLLTVALQAAGADPTYAIGGDLAQTGANAAEGAGELFVAEADESDGAFLVYEPYASVVTNVEADHLDQWGTEEAYRAAFDEFAGKVDPDGFLVCILDDPGAAALAATSAARGRRVVSVGEDPRADVRVVDLELVGTTSSFTVIDGGVELGRVTLQIPGRHYVLDAAAALATGLRLGCPFEDLRRGLEGFTGTRRRMERKGEAGGVRVYDSYAHHPAEIAGDLVAARAVVGEGRVVVAYQPHLVSRTRIFGEAMGEALGAADEVVVLDVYLAREEADPAVTGALVADAVPLPAGQVAFVPDFDAVPAEVVRRARPGDLVVTLGAGTVTALGPRILALLEPGDG</sequence>
<dbReference type="Gene3D" id="3.40.50.720">
    <property type="entry name" value="NAD(P)-binding Rossmann-like Domain"/>
    <property type="match status" value="1"/>
</dbReference>
<dbReference type="Pfam" id="PF01225">
    <property type="entry name" value="Mur_ligase"/>
    <property type="match status" value="1"/>
</dbReference>
<dbReference type="InterPro" id="IPR013221">
    <property type="entry name" value="Mur_ligase_cen"/>
</dbReference>
<dbReference type="GO" id="GO:0051301">
    <property type="term" value="P:cell division"/>
    <property type="evidence" value="ECO:0007669"/>
    <property type="project" value="UniProtKB-KW"/>
</dbReference>
<dbReference type="AlphaFoldDB" id="A0A1I3QRP5"/>
<feature type="domain" description="Mur ligase N-terminal catalytic" evidence="15">
    <location>
        <begin position="18"/>
        <end position="115"/>
    </location>
</feature>
<dbReference type="NCBIfam" id="TIGR01082">
    <property type="entry name" value="murC"/>
    <property type="match status" value="1"/>
</dbReference>
<dbReference type="PANTHER" id="PTHR43445:SF3">
    <property type="entry name" value="UDP-N-ACETYLMURAMATE--L-ALANINE LIGASE"/>
    <property type="match status" value="1"/>
</dbReference>
<reference evidence="18 19" key="1">
    <citation type="submission" date="2016-10" db="EMBL/GenBank/DDBJ databases">
        <authorList>
            <person name="de Groot N.N."/>
        </authorList>
    </citation>
    <scope>NUCLEOTIDE SEQUENCE [LARGE SCALE GENOMIC DNA]</scope>
    <source>
        <strain evidence="18 19">CGMCC 1.11156</strain>
    </source>
</reference>
<dbReference type="GO" id="GO:0008763">
    <property type="term" value="F:UDP-N-acetylmuramate-L-alanine ligase activity"/>
    <property type="evidence" value="ECO:0007669"/>
    <property type="project" value="UniProtKB-UniRule"/>
</dbReference>
<evidence type="ECO:0000313" key="18">
    <source>
        <dbReference type="EMBL" id="SFJ36092.1"/>
    </source>
</evidence>
<evidence type="ECO:0000256" key="14">
    <source>
        <dbReference type="HAMAP-Rule" id="MF_00046"/>
    </source>
</evidence>
<comment type="subcellular location">
    <subcellularLocation>
        <location evidence="1 14">Cytoplasm</location>
    </subcellularLocation>
</comment>
<dbReference type="SUPFAM" id="SSF53244">
    <property type="entry name" value="MurD-like peptide ligases, peptide-binding domain"/>
    <property type="match status" value="1"/>
</dbReference>
<keyword evidence="10 14" id="KW-0573">Peptidoglycan synthesis</keyword>
<dbReference type="InterPro" id="IPR004101">
    <property type="entry name" value="Mur_ligase_C"/>
</dbReference>
<dbReference type="UniPathway" id="UPA00219"/>
<protein>
    <recommendedName>
        <fullName evidence="3 14">UDP-N-acetylmuramate--L-alanine ligase</fullName>
        <ecNumber evidence="3 14">6.3.2.8</ecNumber>
    </recommendedName>
    <alternativeName>
        <fullName evidence="14">UDP-N-acetylmuramoyl-L-alanine synthetase</fullName>
    </alternativeName>
</protein>
<dbReference type="RefSeq" id="WP_091117343.1">
    <property type="nucleotide sequence ID" value="NZ_BKAF01000004.1"/>
</dbReference>
<comment type="catalytic activity">
    <reaction evidence="13 14">
        <text>UDP-N-acetyl-alpha-D-muramate + L-alanine + ATP = UDP-N-acetyl-alpha-D-muramoyl-L-alanine + ADP + phosphate + H(+)</text>
        <dbReference type="Rhea" id="RHEA:23372"/>
        <dbReference type="ChEBI" id="CHEBI:15378"/>
        <dbReference type="ChEBI" id="CHEBI:30616"/>
        <dbReference type="ChEBI" id="CHEBI:43474"/>
        <dbReference type="ChEBI" id="CHEBI:57972"/>
        <dbReference type="ChEBI" id="CHEBI:70757"/>
        <dbReference type="ChEBI" id="CHEBI:83898"/>
        <dbReference type="ChEBI" id="CHEBI:456216"/>
        <dbReference type="EC" id="6.3.2.8"/>
    </reaction>
</comment>
<evidence type="ECO:0000256" key="5">
    <source>
        <dbReference type="ARBA" id="ARBA00022598"/>
    </source>
</evidence>
<evidence type="ECO:0000256" key="2">
    <source>
        <dbReference type="ARBA" id="ARBA00004752"/>
    </source>
</evidence>
<comment type="pathway">
    <text evidence="2 14">Cell wall biogenesis; peptidoglycan biosynthesis.</text>
</comment>
<dbReference type="GO" id="GO:0005524">
    <property type="term" value="F:ATP binding"/>
    <property type="evidence" value="ECO:0007669"/>
    <property type="project" value="UniProtKB-UniRule"/>
</dbReference>
<keyword evidence="4 14" id="KW-0963">Cytoplasm</keyword>
<name>A0A1I3QRP5_9ACTN</name>
<evidence type="ECO:0000256" key="1">
    <source>
        <dbReference type="ARBA" id="ARBA00004496"/>
    </source>
</evidence>
<keyword evidence="6 14" id="KW-0132">Cell division</keyword>
<evidence type="ECO:0000313" key="19">
    <source>
        <dbReference type="Proteomes" id="UP000198649"/>
    </source>
</evidence>